<protein>
    <submittedName>
        <fullName evidence="2">Uncharacterized protein</fullName>
    </submittedName>
</protein>
<keyword evidence="3" id="KW-1185">Reference proteome</keyword>
<dbReference type="AlphaFoldDB" id="A0A6G1JN64"/>
<feature type="region of interest" description="Disordered" evidence="1">
    <location>
        <begin position="42"/>
        <end position="105"/>
    </location>
</feature>
<name>A0A6G1JN64_9PLEO</name>
<sequence length="129" mass="13879">MPPNRTPRDPNALEFTDDDLLTYSDMVSAGEQKWRVVCVGGSSEISEWEEESSSAEGEGCGRRGRRGRGGVERGERGGDGGGDNDDDDDDDEGMRGESKGKEKGMLAMVGEYAATALDVTKGFVRRIGK</sequence>
<accession>A0A6G1JN64</accession>
<proteinExistence type="predicted"/>
<feature type="compositionally biased region" description="Basic and acidic residues" evidence="1">
    <location>
        <begin position="93"/>
        <end position="104"/>
    </location>
</feature>
<evidence type="ECO:0000313" key="3">
    <source>
        <dbReference type="Proteomes" id="UP000799291"/>
    </source>
</evidence>
<feature type="compositionally biased region" description="Acidic residues" evidence="1">
    <location>
        <begin position="82"/>
        <end position="92"/>
    </location>
</feature>
<dbReference type="Proteomes" id="UP000799291">
    <property type="component" value="Unassembled WGS sequence"/>
</dbReference>
<gene>
    <name evidence="2" type="ORF">K458DRAFT_8885</name>
</gene>
<reference evidence="2" key="1">
    <citation type="journal article" date="2020" name="Stud. Mycol.">
        <title>101 Dothideomycetes genomes: a test case for predicting lifestyles and emergence of pathogens.</title>
        <authorList>
            <person name="Haridas S."/>
            <person name="Albert R."/>
            <person name="Binder M."/>
            <person name="Bloem J."/>
            <person name="Labutti K."/>
            <person name="Salamov A."/>
            <person name="Andreopoulos B."/>
            <person name="Baker S."/>
            <person name="Barry K."/>
            <person name="Bills G."/>
            <person name="Bluhm B."/>
            <person name="Cannon C."/>
            <person name="Castanera R."/>
            <person name="Culley D."/>
            <person name="Daum C."/>
            <person name="Ezra D."/>
            <person name="Gonzalez J."/>
            <person name="Henrissat B."/>
            <person name="Kuo A."/>
            <person name="Liang C."/>
            <person name="Lipzen A."/>
            <person name="Lutzoni F."/>
            <person name="Magnuson J."/>
            <person name="Mondo S."/>
            <person name="Nolan M."/>
            <person name="Ohm R."/>
            <person name="Pangilinan J."/>
            <person name="Park H.-J."/>
            <person name="Ramirez L."/>
            <person name="Alfaro M."/>
            <person name="Sun H."/>
            <person name="Tritt A."/>
            <person name="Yoshinaga Y."/>
            <person name="Zwiers L.-H."/>
            <person name="Turgeon B."/>
            <person name="Goodwin S."/>
            <person name="Spatafora J."/>
            <person name="Crous P."/>
            <person name="Grigoriev I."/>
        </authorList>
    </citation>
    <scope>NUCLEOTIDE SEQUENCE</scope>
    <source>
        <strain evidence="2">CBS 122367</strain>
    </source>
</reference>
<evidence type="ECO:0000256" key="1">
    <source>
        <dbReference type="SAM" id="MobiDB-lite"/>
    </source>
</evidence>
<organism evidence="2 3">
    <name type="scientific">Lentithecium fluviatile CBS 122367</name>
    <dbReference type="NCBI Taxonomy" id="1168545"/>
    <lineage>
        <taxon>Eukaryota</taxon>
        <taxon>Fungi</taxon>
        <taxon>Dikarya</taxon>
        <taxon>Ascomycota</taxon>
        <taxon>Pezizomycotina</taxon>
        <taxon>Dothideomycetes</taxon>
        <taxon>Pleosporomycetidae</taxon>
        <taxon>Pleosporales</taxon>
        <taxon>Massarineae</taxon>
        <taxon>Lentitheciaceae</taxon>
        <taxon>Lentithecium</taxon>
    </lineage>
</organism>
<dbReference type="EMBL" id="MU005569">
    <property type="protein sequence ID" value="KAF2692007.1"/>
    <property type="molecule type" value="Genomic_DNA"/>
</dbReference>
<evidence type="ECO:0000313" key="2">
    <source>
        <dbReference type="EMBL" id="KAF2692007.1"/>
    </source>
</evidence>
<feature type="compositionally biased region" description="Basic and acidic residues" evidence="1">
    <location>
        <begin position="69"/>
        <end position="78"/>
    </location>
</feature>